<keyword evidence="2" id="KW-1185">Reference proteome</keyword>
<dbReference type="EMBL" id="CP042425">
    <property type="protein sequence ID" value="QEL15432.1"/>
    <property type="molecule type" value="Genomic_DNA"/>
</dbReference>
<evidence type="ECO:0000313" key="2">
    <source>
        <dbReference type="Proteomes" id="UP000324974"/>
    </source>
</evidence>
<dbReference type="KEGG" id="lrs:PX52LOC_02351"/>
<dbReference type="AlphaFoldDB" id="A0A5C1ACE5"/>
<protein>
    <submittedName>
        <fullName evidence="1">Uncharacterized protein</fullName>
    </submittedName>
</protein>
<dbReference type="RefSeq" id="WP_149110250.1">
    <property type="nucleotide sequence ID" value="NZ_CP042425.1"/>
</dbReference>
<accession>A0A5C1ACE5</accession>
<gene>
    <name evidence="1" type="ORF">PX52LOC_02351</name>
</gene>
<evidence type="ECO:0000313" key="1">
    <source>
        <dbReference type="EMBL" id="QEL15432.1"/>
    </source>
</evidence>
<organism evidence="1 2">
    <name type="scientific">Limnoglobus roseus</name>
    <dbReference type="NCBI Taxonomy" id="2598579"/>
    <lineage>
        <taxon>Bacteria</taxon>
        <taxon>Pseudomonadati</taxon>
        <taxon>Planctomycetota</taxon>
        <taxon>Planctomycetia</taxon>
        <taxon>Gemmatales</taxon>
        <taxon>Gemmataceae</taxon>
        <taxon>Limnoglobus</taxon>
    </lineage>
</organism>
<reference evidence="2" key="1">
    <citation type="submission" date="2019-08" db="EMBL/GenBank/DDBJ databases">
        <title>Limnoglobus roseus gen. nov., sp. nov., a novel freshwater planctomycete with a giant genome from the family Gemmataceae.</title>
        <authorList>
            <person name="Kulichevskaya I.S."/>
            <person name="Naumoff D.G."/>
            <person name="Miroshnikov K."/>
            <person name="Ivanova A."/>
            <person name="Philippov D.A."/>
            <person name="Hakobyan A."/>
            <person name="Rijpstra I.C."/>
            <person name="Sinninghe Damste J.S."/>
            <person name="Liesack W."/>
            <person name="Dedysh S.N."/>
        </authorList>
    </citation>
    <scope>NUCLEOTIDE SEQUENCE [LARGE SCALE GENOMIC DNA]</scope>
    <source>
        <strain evidence="2">PX52</strain>
    </source>
</reference>
<dbReference type="Proteomes" id="UP000324974">
    <property type="component" value="Chromosome"/>
</dbReference>
<sequence>MLSFQEHGIHVFVYEHHRGSDNPLVDEVRVTPPYANELPCSVRFGESRTATIKLIRQAYPVKNEYDDAIYFQPSSCDELLAAVEFRGGEVACMELMHMAKPARETN</sequence>
<proteinExistence type="predicted"/>
<name>A0A5C1ACE5_9BACT</name>